<evidence type="ECO:0000259" key="1">
    <source>
        <dbReference type="PROSITE" id="PS51352"/>
    </source>
</evidence>
<dbReference type="InterPro" id="IPR013740">
    <property type="entry name" value="Redoxin"/>
</dbReference>
<dbReference type="PANTHER" id="PTHR42852:SF17">
    <property type="entry name" value="THIOREDOXIN-LIKE PROTEIN HI_1115"/>
    <property type="match status" value="1"/>
</dbReference>
<dbReference type="SUPFAM" id="SSF52833">
    <property type="entry name" value="Thioredoxin-like"/>
    <property type="match status" value="1"/>
</dbReference>
<dbReference type="PANTHER" id="PTHR42852">
    <property type="entry name" value="THIOL:DISULFIDE INTERCHANGE PROTEIN DSBE"/>
    <property type="match status" value="1"/>
</dbReference>
<dbReference type="InterPro" id="IPR050553">
    <property type="entry name" value="Thioredoxin_ResA/DsbE_sf"/>
</dbReference>
<keyword evidence="3" id="KW-1185">Reference proteome</keyword>
<dbReference type="AlphaFoldDB" id="A0A926NA60"/>
<dbReference type="Proteomes" id="UP000626844">
    <property type="component" value="Unassembled WGS sequence"/>
</dbReference>
<comment type="caution">
    <text evidence="2">The sequence shown here is derived from an EMBL/GenBank/DDBJ whole genome shotgun (WGS) entry which is preliminary data.</text>
</comment>
<dbReference type="RefSeq" id="WP_191158002.1">
    <property type="nucleotide sequence ID" value="NZ_JACXAI010000009.1"/>
</dbReference>
<protein>
    <submittedName>
        <fullName evidence="2">Redoxin domain-containing protein</fullName>
    </submittedName>
</protein>
<dbReference type="InterPro" id="IPR013766">
    <property type="entry name" value="Thioredoxin_domain"/>
</dbReference>
<dbReference type="EMBL" id="JACXAI010000009">
    <property type="protein sequence ID" value="MBD1380407.1"/>
    <property type="molecule type" value="Genomic_DNA"/>
</dbReference>
<sequence>MELFSTILAVHLFLSASLGLSGLNAPLKQDHQMTAQTSIGTVEREYAPEFILTTLDGKEVRLSDFKGKKVILNFWASWCSPCKSEMPVMQHFYENHHNKMEIVAVNLTSAERNKMKIKQFVGENKLTFPVLLDTMGSVGHTYQILTIPTTYMLNEDGKIIQKYVGPLNEEIMKEFIDNE</sequence>
<proteinExistence type="predicted"/>
<dbReference type="Pfam" id="PF08534">
    <property type="entry name" value="Redoxin"/>
    <property type="match status" value="1"/>
</dbReference>
<gene>
    <name evidence="2" type="ORF">IC621_09210</name>
</gene>
<organism evidence="2 3">
    <name type="scientific">Metabacillus arenae</name>
    <dbReference type="NCBI Taxonomy" id="2771434"/>
    <lineage>
        <taxon>Bacteria</taxon>
        <taxon>Bacillati</taxon>
        <taxon>Bacillota</taxon>
        <taxon>Bacilli</taxon>
        <taxon>Bacillales</taxon>
        <taxon>Bacillaceae</taxon>
        <taxon>Metabacillus</taxon>
    </lineage>
</organism>
<dbReference type="CDD" id="cd02966">
    <property type="entry name" value="TlpA_like_family"/>
    <property type="match status" value="1"/>
</dbReference>
<name>A0A926NA60_9BACI</name>
<dbReference type="GO" id="GO:0016491">
    <property type="term" value="F:oxidoreductase activity"/>
    <property type="evidence" value="ECO:0007669"/>
    <property type="project" value="InterPro"/>
</dbReference>
<dbReference type="PROSITE" id="PS51352">
    <property type="entry name" value="THIOREDOXIN_2"/>
    <property type="match status" value="1"/>
</dbReference>
<dbReference type="InterPro" id="IPR036249">
    <property type="entry name" value="Thioredoxin-like_sf"/>
</dbReference>
<evidence type="ECO:0000313" key="2">
    <source>
        <dbReference type="EMBL" id="MBD1380407.1"/>
    </source>
</evidence>
<accession>A0A926NA60</accession>
<feature type="domain" description="Thioredoxin" evidence="1">
    <location>
        <begin position="41"/>
        <end position="179"/>
    </location>
</feature>
<dbReference type="Gene3D" id="3.40.30.10">
    <property type="entry name" value="Glutaredoxin"/>
    <property type="match status" value="1"/>
</dbReference>
<evidence type="ECO:0000313" key="3">
    <source>
        <dbReference type="Proteomes" id="UP000626844"/>
    </source>
</evidence>
<reference evidence="2" key="1">
    <citation type="submission" date="2020-09" db="EMBL/GenBank/DDBJ databases">
        <title>A novel bacterium of genus Bacillus, isolated from South China Sea.</title>
        <authorList>
            <person name="Huang H."/>
            <person name="Mo K."/>
            <person name="Hu Y."/>
        </authorList>
    </citation>
    <scope>NUCLEOTIDE SEQUENCE</scope>
    <source>
        <strain evidence="2">IB182487</strain>
    </source>
</reference>